<keyword evidence="30" id="KW-1185">Reference proteome</keyword>
<comment type="catalytic activity">
    <reaction evidence="24">
        <text>Ca(2+)(in) = Ca(2+)(out)</text>
        <dbReference type="Rhea" id="RHEA:29671"/>
        <dbReference type="ChEBI" id="CHEBI:29108"/>
    </reaction>
</comment>
<keyword evidence="19" id="KW-0539">Nucleus</keyword>
<dbReference type="GO" id="GO:0051262">
    <property type="term" value="P:protein tetramerization"/>
    <property type="evidence" value="ECO:0007669"/>
    <property type="project" value="InterPro"/>
</dbReference>
<feature type="transmembrane region" description="Helical" evidence="28">
    <location>
        <begin position="996"/>
        <end position="1021"/>
    </location>
</feature>
<dbReference type="RefSeq" id="XP_032807265.1">
    <property type="nucleotide sequence ID" value="XM_032951374.1"/>
</dbReference>
<feature type="region of interest" description="Disordered" evidence="27">
    <location>
        <begin position="1544"/>
        <end position="1579"/>
    </location>
</feature>
<name>A0AAJ7SXA8_PETMA</name>
<dbReference type="InterPro" id="IPR041491">
    <property type="entry name" value="TRPM_SLOG"/>
</dbReference>
<feature type="region of interest" description="Disordered" evidence="27">
    <location>
        <begin position="1274"/>
        <end position="1318"/>
    </location>
</feature>
<gene>
    <name evidence="31" type="primary">LOC116940949</name>
</gene>
<evidence type="ECO:0000256" key="8">
    <source>
        <dbReference type="ARBA" id="ARBA00022568"/>
    </source>
</evidence>
<evidence type="ECO:0000256" key="2">
    <source>
        <dbReference type="ARBA" id="ARBA00004651"/>
    </source>
</evidence>
<comment type="similarity">
    <text evidence="21">In the C-terminal section; belongs to the protein kinase superfamily. Alpha-type protein kinase family. ALPK subfamily.</text>
</comment>
<evidence type="ECO:0000256" key="7">
    <source>
        <dbReference type="ARBA" id="ARBA00022553"/>
    </source>
</evidence>
<dbReference type="SUPFAM" id="SSF56112">
    <property type="entry name" value="Protein kinase-like (PK-like)"/>
    <property type="match status" value="1"/>
</dbReference>
<dbReference type="PANTHER" id="PTHR13800">
    <property type="entry name" value="TRANSIENT RECEPTOR POTENTIAL CATION CHANNEL, SUBFAMILY M, MEMBER 6"/>
    <property type="match status" value="1"/>
</dbReference>
<comment type="subcellular location">
    <subcellularLocation>
        <location evidence="2">Cell membrane</location>
        <topology evidence="2">Multi-pass membrane protein</topology>
    </subcellularLocation>
    <subcellularLocation>
        <location evidence="1">Nucleus</location>
    </subcellularLocation>
</comment>
<dbReference type="GO" id="GO:0055080">
    <property type="term" value="P:monoatomic cation homeostasis"/>
    <property type="evidence" value="ECO:0007669"/>
    <property type="project" value="TreeGrafter"/>
</dbReference>
<dbReference type="EC" id="2.7.11.1" evidence="3"/>
<evidence type="ECO:0000256" key="20">
    <source>
        <dbReference type="ARBA" id="ARBA00023303"/>
    </source>
</evidence>
<dbReference type="GO" id="GO:0004674">
    <property type="term" value="F:protein serine/threonine kinase activity"/>
    <property type="evidence" value="ECO:0007669"/>
    <property type="project" value="UniProtKB-KW"/>
</dbReference>
<evidence type="ECO:0000256" key="11">
    <source>
        <dbReference type="ARBA" id="ARBA00022692"/>
    </source>
</evidence>
<evidence type="ECO:0000256" key="12">
    <source>
        <dbReference type="ARBA" id="ARBA00022723"/>
    </source>
</evidence>
<organism evidence="30 31">
    <name type="scientific">Petromyzon marinus</name>
    <name type="common">Sea lamprey</name>
    <dbReference type="NCBI Taxonomy" id="7757"/>
    <lineage>
        <taxon>Eukaryota</taxon>
        <taxon>Metazoa</taxon>
        <taxon>Chordata</taxon>
        <taxon>Craniata</taxon>
        <taxon>Vertebrata</taxon>
        <taxon>Cyclostomata</taxon>
        <taxon>Hyperoartia</taxon>
        <taxon>Petromyzontiformes</taxon>
        <taxon>Petromyzontidae</taxon>
        <taxon>Petromyzon</taxon>
    </lineage>
</organism>
<feature type="compositionally biased region" description="Low complexity" evidence="27">
    <location>
        <begin position="1487"/>
        <end position="1499"/>
    </location>
</feature>
<evidence type="ECO:0000256" key="9">
    <source>
        <dbReference type="ARBA" id="ARBA00022673"/>
    </source>
</evidence>
<dbReference type="InterPro" id="IPR057366">
    <property type="entry name" value="TRPM-like"/>
</dbReference>
<keyword evidence="17" id="KW-0406">Ion transport</keyword>
<feature type="region of interest" description="Disordered" evidence="27">
    <location>
        <begin position="1725"/>
        <end position="1780"/>
    </location>
</feature>
<evidence type="ECO:0000256" key="22">
    <source>
        <dbReference type="ARBA" id="ARBA00034269"/>
    </source>
</evidence>
<keyword evidence="16 28" id="KW-1133">Transmembrane helix</keyword>
<dbReference type="InterPro" id="IPR004166">
    <property type="entry name" value="a-kinase_dom"/>
</dbReference>
<keyword evidence="8" id="KW-0109">Calcium transport</keyword>
<dbReference type="GO" id="GO:0005634">
    <property type="term" value="C:nucleus"/>
    <property type="evidence" value="ECO:0007669"/>
    <property type="project" value="UniProtKB-SubCell"/>
</dbReference>
<reference evidence="31" key="1">
    <citation type="submission" date="2025-08" db="UniProtKB">
        <authorList>
            <consortium name="RefSeq"/>
        </authorList>
    </citation>
    <scope>IDENTIFICATION</scope>
    <source>
        <tissue evidence="31">Sperm</tissue>
    </source>
</reference>
<keyword evidence="14" id="KW-0862">Zinc</keyword>
<keyword evidence="13" id="KW-0418">Kinase</keyword>
<keyword evidence="6" id="KW-0723">Serine/threonine-protein kinase</keyword>
<evidence type="ECO:0000256" key="10">
    <source>
        <dbReference type="ARBA" id="ARBA00022679"/>
    </source>
</evidence>
<evidence type="ECO:0000256" key="19">
    <source>
        <dbReference type="ARBA" id="ARBA00023242"/>
    </source>
</evidence>
<accession>A0AAJ7SXA8</accession>
<evidence type="ECO:0000256" key="15">
    <source>
        <dbReference type="ARBA" id="ARBA00022837"/>
    </source>
</evidence>
<keyword evidence="18 28" id="KW-0472">Membrane</keyword>
<dbReference type="SMART" id="SM00811">
    <property type="entry name" value="Alpha_kinase"/>
    <property type="match status" value="1"/>
</dbReference>
<comment type="catalytic activity">
    <reaction evidence="22">
        <text>Mg(2+)(in) = Mg(2+)(out)</text>
        <dbReference type="Rhea" id="RHEA:29827"/>
        <dbReference type="ChEBI" id="CHEBI:18420"/>
    </reaction>
</comment>
<feature type="region of interest" description="Disordered" evidence="27">
    <location>
        <begin position="1679"/>
        <end position="1704"/>
    </location>
</feature>
<keyword evidence="4" id="KW-0813">Transport</keyword>
<dbReference type="PROSITE" id="PS51158">
    <property type="entry name" value="ALPHA_KINASE"/>
    <property type="match status" value="1"/>
</dbReference>
<dbReference type="InterPro" id="IPR050927">
    <property type="entry name" value="TRPM"/>
</dbReference>
<evidence type="ECO:0000256" key="18">
    <source>
        <dbReference type="ARBA" id="ARBA00023136"/>
    </source>
</evidence>
<feature type="transmembrane region" description="Helical" evidence="28">
    <location>
        <begin position="1139"/>
        <end position="1158"/>
    </location>
</feature>
<evidence type="ECO:0000256" key="24">
    <source>
        <dbReference type="ARBA" id="ARBA00036634"/>
    </source>
</evidence>
<dbReference type="GO" id="GO:0005524">
    <property type="term" value="F:ATP binding"/>
    <property type="evidence" value="ECO:0007669"/>
    <property type="project" value="InterPro"/>
</dbReference>
<keyword evidence="5" id="KW-1003">Cell membrane</keyword>
<keyword evidence="10" id="KW-0808">Transferase</keyword>
<dbReference type="Pfam" id="PF25508">
    <property type="entry name" value="TRPM2"/>
    <property type="match status" value="2"/>
</dbReference>
<evidence type="ECO:0000256" key="17">
    <source>
        <dbReference type="ARBA" id="ARBA00023065"/>
    </source>
</evidence>
<evidence type="ECO:0000256" key="23">
    <source>
        <dbReference type="ARBA" id="ARBA00034634"/>
    </source>
</evidence>
<dbReference type="InterPro" id="IPR037162">
    <property type="entry name" value="TRPM_tetra_sf"/>
</dbReference>
<keyword evidence="9" id="KW-0107">Calcium channel</keyword>
<dbReference type="InterPro" id="IPR011009">
    <property type="entry name" value="Kinase-like_dom_sf"/>
</dbReference>
<evidence type="ECO:0000256" key="26">
    <source>
        <dbReference type="ARBA" id="ARBA00048679"/>
    </source>
</evidence>
<protein>
    <recommendedName>
        <fullName evidence="3">non-specific serine/threonine protein kinase</fullName>
        <ecNumber evidence="3">2.7.11.1</ecNumber>
    </recommendedName>
</protein>
<dbReference type="Gene3D" id="1.20.5.1010">
    <property type="entry name" value="TRPM, tetramerisation domain"/>
    <property type="match status" value="1"/>
</dbReference>
<feature type="domain" description="Alpha-type protein kinase" evidence="29">
    <location>
        <begin position="1895"/>
        <end position="2126"/>
    </location>
</feature>
<evidence type="ECO:0000256" key="4">
    <source>
        <dbReference type="ARBA" id="ARBA00022448"/>
    </source>
</evidence>
<keyword evidence="7" id="KW-0597">Phosphoprotein</keyword>
<dbReference type="Pfam" id="PF18139">
    <property type="entry name" value="LSDAT_euk"/>
    <property type="match status" value="1"/>
</dbReference>
<feature type="region of interest" description="Disordered" evidence="27">
    <location>
        <begin position="1626"/>
        <end position="1664"/>
    </location>
</feature>
<feature type="region of interest" description="Disordered" evidence="27">
    <location>
        <begin position="1442"/>
        <end position="1528"/>
    </location>
</feature>
<feature type="compositionally biased region" description="Low complexity" evidence="27">
    <location>
        <begin position="1442"/>
        <end position="1451"/>
    </location>
</feature>
<evidence type="ECO:0000256" key="6">
    <source>
        <dbReference type="ARBA" id="ARBA00022527"/>
    </source>
</evidence>
<feature type="compositionally biased region" description="Polar residues" evidence="27">
    <location>
        <begin position="1507"/>
        <end position="1525"/>
    </location>
</feature>
<evidence type="ECO:0000256" key="14">
    <source>
        <dbReference type="ARBA" id="ARBA00022833"/>
    </source>
</evidence>
<proteinExistence type="inferred from homology"/>
<evidence type="ECO:0000256" key="28">
    <source>
        <dbReference type="SAM" id="Phobius"/>
    </source>
</evidence>
<feature type="transmembrane region" description="Helical" evidence="28">
    <location>
        <begin position="873"/>
        <end position="892"/>
    </location>
</feature>
<evidence type="ECO:0000256" key="5">
    <source>
        <dbReference type="ARBA" id="ARBA00022475"/>
    </source>
</evidence>
<evidence type="ECO:0000256" key="1">
    <source>
        <dbReference type="ARBA" id="ARBA00004123"/>
    </source>
</evidence>
<dbReference type="Proteomes" id="UP001318040">
    <property type="component" value="Chromosome 1"/>
</dbReference>
<keyword evidence="15" id="KW-0106">Calcium</keyword>
<comment type="catalytic activity">
    <reaction evidence="26">
        <text>L-seryl-[protein] + ATP = O-phospho-L-seryl-[protein] + ADP + H(+)</text>
        <dbReference type="Rhea" id="RHEA:17989"/>
        <dbReference type="Rhea" id="RHEA-COMP:9863"/>
        <dbReference type="Rhea" id="RHEA-COMP:11604"/>
        <dbReference type="ChEBI" id="CHEBI:15378"/>
        <dbReference type="ChEBI" id="CHEBI:29999"/>
        <dbReference type="ChEBI" id="CHEBI:30616"/>
        <dbReference type="ChEBI" id="CHEBI:83421"/>
        <dbReference type="ChEBI" id="CHEBI:456216"/>
        <dbReference type="EC" id="2.7.11.1"/>
    </reaction>
</comment>
<dbReference type="KEGG" id="pmrn:116940949"/>
<evidence type="ECO:0000256" key="13">
    <source>
        <dbReference type="ARBA" id="ARBA00022777"/>
    </source>
</evidence>
<dbReference type="GO" id="GO:0005886">
    <property type="term" value="C:plasma membrane"/>
    <property type="evidence" value="ECO:0007669"/>
    <property type="project" value="UniProtKB-SubCell"/>
</dbReference>
<evidence type="ECO:0000313" key="30">
    <source>
        <dbReference type="Proteomes" id="UP001318040"/>
    </source>
</evidence>
<dbReference type="PANTHER" id="PTHR13800:SF8">
    <property type="entry name" value="TRANSIENT RECEPTOR POTENTIAL CATION CHANNEL SUBFAMILY M MEMBER 7"/>
    <property type="match status" value="1"/>
</dbReference>
<dbReference type="Pfam" id="PF00520">
    <property type="entry name" value="Ion_trans"/>
    <property type="match status" value="1"/>
</dbReference>
<dbReference type="Pfam" id="PF02816">
    <property type="entry name" value="Alpha_kinase"/>
    <property type="match status" value="1"/>
</dbReference>
<evidence type="ECO:0000313" key="31">
    <source>
        <dbReference type="RefSeq" id="XP_032807265.1"/>
    </source>
</evidence>
<dbReference type="Gene3D" id="3.20.200.10">
    <property type="entry name" value="MHCK/EF2 kinase"/>
    <property type="match status" value="1"/>
</dbReference>
<dbReference type="GeneID" id="116940949"/>
<evidence type="ECO:0000256" key="16">
    <source>
        <dbReference type="ARBA" id="ARBA00022989"/>
    </source>
</evidence>
<evidence type="ECO:0000256" key="27">
    <source>
        <dbReference type="SAM" id="MobiDB-lite"/>
    </source>
</evidence>
<evidence type="ECO:0000256" key="25">
    <source>
        <dbReference type="ARBA" id="ARBA00047899"/>
    </source>
</evidence>
<evidence type="ECO:0000256" key="3">
    <source>
        <dbReference type="ARBA" id="ARBA00012513"/>
    </source>
</evidence>
<feature type="transmembrane region" description="Helical" evidence="28">
    <location>
        <begin position="1091"/>
        <end position="1113"/>
    </location>
</feature>
<dbReference type="GO" id="GO:0046872">
    <property type="term" value="F:metal ion binding"/>
    <property type="evidence" value="ECO:0007669"/>
    <property type="project" value="UniProtKB-KW"/>
</dbReference>
<dbReference type="Gene3D" id="3.30.200.20">
    <property type="entry name" value="Phosphorylase Kinase, domain 1"/>
    <property type="match status" value="1"/>
</dbReference>
<dbReference type="InterPro" id="IPR005821">
    <property type="entry name" value="Ion_trans_dom"/>
</dbReference>
<dbReference type="GO" id="GO:0005262">
    <property type="term" value="F:calcium channel activity"/>
    <property type="evidence" value="ECO:0007669"/>
    <property type="project" value="UniProtKB-KW"/>
</dbReference>
<keyword evidence="20" id="KW-0407">Ion channel</keyword>
<keyword evidence="12" id="KW-0479">Metal-binding</keyword>
<evidence type="ECO:0000256" key="21">
    <source>
        <dbReference type="ARBA" id="ARBA00025760"/>
    </source>
</evidence>
<keyword evidence="11 28" id="KW-0812">Transmembrane</keyword>
<sequence length="2146" mass="240096">MSQKSWIEQNFSRRECCYIIPSSKDPHRCLPGCQICQQLIRCCCGRLVGQHEGPAPGLSPASSRAGLTMGVGESGADPQGSWNVERHTRCSPTDAYGIIEFQGGAHTYRSKYARVSYDSRPDLLLQLMVKEWQMELPRLLISVHGGLQNFELHPKLKQVFSKGLIKAALTTGAWIFTGGVNTGVVNHVGNALKEHASRSSHKICTIGIAPWGVIENRGDLVGQDVVSPYQTLSNPLSKLNLLNSLHSHFILVDDGTVGKYGAEAQLRRELEKHIALQKIHTRMGQGVPVVGLVAEGGPNVIVTVLEYLLEEPPVPVVVCEGTGRAADILAFLHKNTDDTGELCDGLHDEIVGTIKKTFNFSHGQAMHLLQTLLECMRRKELITVFHTGSEDHSDVDLAILTALLKGTNFSSADQLNLALAWDRVDIAKNHVFVYGQHWMVGALEKAMLDALVMDRVDFVKLLIENGVSMHKFLTITRLEELYNTKNGPINPTLYYLVRDVKKSHLPPDYKITLIDVGLVIEFLMGGAFRSMYTRKRFRLLYHNLYGQHRKFKTSTSSAMLQTNTSQIFNHRHQLFNPNLSEQESQTRHNHFLKTAQPYKRKASVDNTRQRKQKMSTASGVGVTLDGSDPECSCFAYPFNELLAWAVLMKRQRMAMFFWQHGEESLAKALVACKLYRSLAGEAKQSEAVEDSSEELKQYSTEFGQLALDLLDQSFRQDERMAMKLLTYELRNWSNFTCLKLAVSSRHRPFVAHTCTQMLLADMWMGRLNMRKNSWFKVILSILMPPSILMLEYKSKAEMSHIPQSEELHQMGQEEREHRAAATRDIPMEVFSNGSAADGGESGHKEEEGIWIRPSGLSLSRRIYEFYHAPIVKFWFNTLAYIGFLMLFTYVVLVKLQQLPSVQEWFVILYLFMSAIERVREIFMSEPGKFGQKIKVWLDGYWNINDSLGILLFFVAVALRSQSHLLIEAKIVYSLDVIFWYVRLLDVFAVNQNVGPYIMMIGKMMANMFSIVIIMAIVLLSFGVARQAILFKEADPSWYLARNIVFQPYWMIFGEVYAPEIDACENIMKNNTDDEYPPCTTGAFITPFLQAVYLFVQYIIMVNLLIAFFNNIYLEAKNISDKLWKFHRYHFTMYYHQKPILPPPLILLSYLSLFASQLCRRCKRNPAKRKDKQSWLKLYLTEEDEKKLHEFEEHCVDLYFHGKQDTLHCSSEERIRVTSERVEGMSLQLREVSERVYCIKQSLHSLDTQLGHLQDLSALTVDTLRVLSALDRDTDPAISRQAPHSIGAHSNRQLPPPGHPASARADSRPHFHSSSPPAFWYSGVQGRRSVRGSDFTPAGSKGPAAGETAAEWVRTGARRKDSVGRREELRDIRMELGIESGDGGSGRASLADQDFFQRFSSLRRRGPARFGWQRSLSHEKDTPSGTLACNALPLILTPRQLSPFSSLPSSQPAYPSSLTASKHRQLSLPLPSVSQQAQPGGGLASPRSNVSSMPSFMSSSTAPLMREQQPSATNSVPQQGKATSKSNRSDRWKFSSFFGRRTQGKFLPWDNSPGSLGSVQIHRSEDSEDPPGGYVNRAFSRPEGDEVCGCGRSKAPWPVITAGPAVNVYKTEGLLVEVKNRLTLAATSQGSQASDESPRERTGAGAVPGGGLQRPERLRSPTEQGEAVKMHTLALPVEHGAGMNNEHSRSRKAKGPAADSRRVSLQRQARFEECVDVTDCKPAEAQEATGGDETGPALENPAAAASGAGTERQVGAAPPPASAPPSSLSPDLMGTHSGPFTYLRENSRVPLLQEWQDDSEAATRPQAEGPVTGLSASKAAICESLQSGIQSVSRELSRPRKLEGIVSPYKSSLDSSYSAMERNNLMRLAQTIPFAPIQHRGDLVTVYRLEESSPGNMSNSMSSWSQRGSSSRLEFLSTEEMGGGLRKAMKVLCTWAEEGGILRQGQIYILKSFLPDVVKTWQAVYREDTILHLCLREIQQQRAAQKLLFTFNMMKPKSIPYSPRFLEVFLLYCHAAGQWFAIEEFVNGEFRKFNNNTGEEGQAANLLEESLLAFSHWTYEYTRGELLVLDLQGVGEILTDPSVIKAGEKRSHDMVFGPANLGEDAIKNFRVKHHCNSCCRKLKLPDLKRNEYTPSNIGVSQAASSDA</sequence>
<comment type="catalytic activity">
    <reaction evidence="25">
        <text>L-threonyl-[protein] + ATP = O-phospho-L-threonyl-[protein] + ADP + H(+)</text>
        <dbReference type="Rhea" id="RHEA:46608"/>
        <dbReference type="Rhea" id="RHEA-COMP:11060"/>
        <dbReference type="Rhea" id="RHEA-COMP:11605"/>
        <dbReference type="ChEBI" id="CHEBI:15378"/>
        <dbReference type="ChEBI" id="CHEBI:30013"/>
        <dbReference type="ChEBI" id="CHEBI:30616"/>
        <dbReference type="ChEBI" id="CHEBI:61977"/>
        <dbReference type="ChEBI" id="CHEBI:456216"/>
        <dbReference type="EC" id="2.7.11.1"/>
    </reaction>
</comment>
<evidence type="ECO:0000259" key="29">
    <source>
        <dbReference type="PROSITE" id="PS51158"/>
    </source>
</evidence>
<comment type="catalytic activity">
    <reaction evidence="23">
        <text>Zn(2+)(in) = Zn(2+)(out)</text>
        <dbReference type="Rhea" id="RHEA:29351"/>
        <dbReference type="ChEBI" id="CHEBI:29105"/>
    </reaction>
</comment>
<dbReference type="InterPro" id="IPR032415">
    <property type="entry name" value="TRPM_tetra"/>
</dbReference>
<dbReference type="Pfam" id="PF16519">
    <property type="entry name" value="TRPM_tetra"/>
    <property type="match status" value="1"/>
</dbReference>